<evidence type="ECO:0000313" key="9">
    <source>
        <dbReference type="EMBL" id="GGP96062.1"/>
    </source>
</evidence>
<dbReference type="Pfam" id="PF25967">
    <property type="entry name" value="RND-MFP_C"/>
    <property type="match status" value="1"/>
</dbReference>
<dbReference type="InterPro" id="IPR058624">
    <property type="entry name" value="MdtA-like_HH"/>
</dbReference>
<dbReference type="Proteomes" id="UP000654004">
    <property type="component" value="Unassembled WGS sequence"/>
</dbReference>
<dbReference type="PROSITE" id="PS51257">
    <property type="entry name" value="PROKAR_LIPOPROTEIN"/>
    <property type="match status" value="1"/>
</dbReference>
<dbReference type="Gene3D" id="1.10.287.470">
    <property type="entry name" value="Helix hairpin bin"/>
    <property type="match status" value="1"/>
</dbReference>
<evidence type="ECO:0000256" key="3">
    <source>
        <dbReference type="SAM" id="Coils"/>
    </source>
</evidence>
<comment type="subcellular location">
    <subcellularLocation>
        <location evidence="1">Cell inner membrane</location>
        <topology evidence="1">Lipid-anchor</topology>
    </subcellularLocation>
</comment>
<keyword evidence="3" id="KW-0175">Coiled coil</keyword>
<feature type="signal peptide" evidence="4">
    <location>
        <begin position="1"/>
        <end position="28"/>
    </location>
</feature>
<dbReference type="InterPro" id="IPR058626">
    <property type="entry name" value="MdtA-like_b-barrel"/>
</dbReference>
<evidence type="ECO:0000256" key="4">
    <source>
        <dbReference type="SAM" id="SignalP"/>
    </source>
</evidence>
<feature type="chain" id="PRO_5046967528" evidence="4">
    <location>
        <begin position="29"/>
        <end position="411"/>
    </location>
</feature>
<comment type="similarity">
    <text evidence="2">Belongs to the membrane fusion protein (MFP) (TC 8.A.1) family.</text>
</comment>
<evidence type="ECO:0000313" key="10">
    <source>
        <dbReference type="Proteomes" id="UP000654004"/>
    </source>
</evidence>
<dbReference type="Gene3D" id="2.40.50.100">
    <property type="match status" value="1"/>
</dbReference>
<dbReference type="Pfam" id="PF25876">
    <property type="entry name" value="HH_MFP_RND"/>
    <property type="match status" value="1"/>
</dbReference>
<gene>
    <name evidence="9" type="primary">mexE</name>
    <name evidence="9" type="ORF">GCM10009410_32460</name>
</gene>
<dbReference type="Gene3D" id="2.40.30.170">
    <property type="match status" value="1"/>
</dbReference>
<dbReference type="InterPro" id="IPR006143">
    <property type="entry name" value="RND_pump_MFP"/>
</dbReference>
<dbReference type="InterPro" id="IPR058625">
    <property type="entry name" value="MdtA-like_BSH"/>
</dbReference>
<dbReference type="NCBIfam" id="TIGR01730">
    <property type="entry name" value="RND_mfp"/>
    <property type="match status" value="1"/>
</dbReference>
<sequence length="411" mass="44823">MTIFKSIQSSLLVSLTALLLVACGQAPAQQQAGAPAAPEVSVANVIHERITEWDQFTGRLQAPEKVTLVPRVSGYIESVNFKEGALVSKGDVLFTIDSNVFKAEVERLQAELTSAQSANQLAQNDFERANKLFSQQAVSEELIDTRRSNMHQTAAAVASVKAALTSAKLNLEYTQVTAPITGRVSYANETAGNFVTAGQTQLTSLVSIENMYAYFDIDEQTYLKYASLSGENKRQDPRSGNNTVLMALANETEFTYQGVIDFVDNSVNQQTGTIRVRATFANTDNMLMPGLFARINIAGSASYQGILIDDKAIFTDLSNKYVLVVNDENTLEYRSITLGEKIHGLRIVTNGLQPDETIVVNSLQKVRPSATITPKLTEMAESSQIEALHQAQLLFDIEPLTAQIADEANQG</sequence>
<evidence type="ECO:0000256" key="2">
    <source>
        <dbReference type="ARBA" id="ARBA00009477"/>
    </source>
</evidence>
<evidence type="ECO:0000259" key="8">
    <source>
        <dbReference type="Pfam" id="PF25967"/>
    </source>
</evidence>
<dbReference type="SUPFAM" id="SSF111369">
    <property type="entry name" value="HlyD-like secretion proteins"/>
    <property type="match status" value="1"/>
</dbReference>
<name>A0ABQ2QTQ0_9GAMM</name>
<evidence type="ECO:0000256" key="1">
    <source>
        <dbReference type="ARBA" id="ARBA00004519"/>
    </source>
</evidence>
<feature type="coiled-coil region" evidence="3">
    <location>
        <begin position="98"/>
        <end position="125"/>
    </location>
</feature>
<protein>
    <submittedName>
        <fullName evidence="9">MexE family multidrug efflux RND transporter periplasmic adaptor subunit</fullName>
    </submittedName>
</protein>
<evidence type="ECO:0000259" key="6">
    <source>
        <dbReference type="Pfam" id="PF25917"/>
    </source>
</evidence>
<keyword evidence="4" id="KW-0732">Signal</keyword>
<dbReference type="PANTHER" id="PTHR30158:SF26">
    <property type="entry name" value="RESISTANCE-NODULATION-CELL DIVISION (RND) MULTIDRUG EFFLUX MEMBRANE FUSION PROTEIN MEXE"/>
    <property type="match status" value="1"/>
</dbReference>
<dbReference type="Gene3D" id="2.40.420.20">
    <property type="match status" value="1"/>
</dbReference>
<dbReference type="PANTHER" id="PTHR30158">
    <property type="entry name" value="ACRA/E-RELATED COMPONENT OF DRUG EFFLUX TRANSPORTER"/>
    <property type="match status" value="1"/>
</dbReference>
<dbReference type="Pfam" id="PF25944">
    <property type="entry name" value="Beta-barrel_RND"/>
    <property type="match status" value="1"/>
</dbReference>
<reference evidence="10" key="1">
    <citation type="journal article" date="2019" name="Int. J. Syst. Evol. Microbiol.">
        <title>The Global Catalogue of Microorganisms (GCM) 10K type strain sequencing project: providing services to taxonomists for standard genome sequencing and annotation.</title>
        <authorList>
            <consortium name="The Broad Institute Genomics Platform"/>
            <consortium name="The Broad Institute Genome Sequencing Center for Infectious Disease"/>
            <person name="Wu L."/>
            <person name="Ma J."/>
        </authorList>
    </citation>
    <scope>NUCLEOTIDE SEQUENCE [LARGE SCALE GENOMIC DNA]</scope>
    <source>
        <strain evidence="10">JCM 32305</strain>
    </source>
</reference>
<keyword evidence="10" id="KW-1185">Reference proteome</keyword>
<feature type="domain" description="Multidrug resistance protein MdtA-like barrel-sandwich hybrid" evidence="6">
    <location>
        <begin position="64"/>
        <end position="202"/>
    </location>
</feature>
<comment type="caution">
    <text evidence="9">The sequence shown here is derived from an EMBL/GenBank/DDBJ whole genome shotgun (WGS) entry which is preliminary data.</text>
</comment>
<dbReference type="Pfam" id="PF25917">
    <property type="entry name" value="BSH_RND"/>
    <property type="match status" value="1"/>
</dbReference>
<proteinExistence type="inferred from homology"/>
<feature type="domain" description="Multidrug resistance protein MdtA-like alpha-helical hairpin" evidence="5">
    <location>
        <begin position="106"/>
        <end position="174"/>
    </location>
</feature>
<feature type="domain" description="Multidrug resistance protein MdtA-like C-terminal permuted SH3" evidence="8">
    <location>
        <begin position="308"/>
        <end position="365"/>
    </location>
</feature>
<evidence type="ECO:0000259" key="5">
    <source>
        <dbReference type="Pfam" id="PF25876"/>
    </source>
</evidence>
<evidence type="ECO:0000259" key="7">
    <source>
        <dbReference type="Pfam" id="PF25944"/>
    </source>
</evidence>
<dbReference type="RefSeq" id="WP_188958076.1">
    <property type="nucleotide sequence ID" value="NZ_BMQW01000010.1"/>
</dbReference>
<dbReference type="InterPro" id="IPR058627">
    <property type="entry name" value="MdtA-like_C"/>
</dbReference>
<organism evidence="9 10">
    <name type="scientific">Shewanella ulleungensis</name>
    <dbReference type="NCBI Taxonomy" id="2282699"/>
    <lineage>
        <taxon>Bacteria</taxon>
        <taxon>Pseudomonadati</taxon>
        <taxon>Pseudomonadota</taxon>
        <taxon>Gammaproteobacteria</taxon>
        <taxon>Alteromonadales</taxon>
        <taxon>Shewanellaceae</taxon>
        <taxon>Shewanella</taxon>
    </lineage>
</organism>
<dbReference type="EMBL" id="BMQW01000010">
    <property type="protein sequence ID" value="GGP96062.1"/>
    <property type="molecule type" value="Genomic_DNA"/>
</dbReference>
<feature type="domain" description="Multidrug resistance protein MdtA-like beta-barrel" evidence="7">
    <location>
        <begin position="239"/>
        <end position="297"/>
    </location>
</feature>
<accession>A0ABQ2QTQ0</accession>